<gene>
    <name evidence="2" type="ORF">E3T23_14820</name>
</gene>
<dbReference type="Gene3D" id="3.90.180.10">
    <property type="entry name" value="Medium-chain alcohol dehydrogenases, catalytic domain"/>
    <property type="match status" value="1"/>
</dbReference>
<dbReference type="Pfam" id="PF08240">
    <property type="entry name" value="ADH_N"/>
    <property type="match status" value="1"/>
</dbReference>
<dbReference type="InterPro" id="IPR052733">
    <property type="entry name" value="Chloroplast_QOR"/>
</dbReference>
<dbReference type="PROSITE" id="PS01162">
    <property type="entry name" value="QOR_ZETA_CRYSTAL"/>
    <property type="match status" value="1"/>
</dbReference>
<dbReference type="SMART" id="SM00829">
    <property type="entry name" value="PKS_ER"/>
    <property type="match status" value="1"/>
</dbReference>
<dbReference type="InterPro" id="IPR002364">
    <property type="entry name" value="Quin_OxRdtase/zeta-crystal_CS"/>
</dbReference>
<name>A0A4R8XH20_9MICO</name>
<dbReference type="InterPro" id="IPR036291">
    <property type="entry name" value="NAD(P)-bd_dom_sf"/>
</dbReference>
<evidence type="ECO:0000313" key="3">
    <source>
        <dbReference type="Proteomes" id="UP000298433"/>
    </source>
</evidence>
<dbReference type="SUPFAM" id="SSF50129">
    <property type="entry name" value="GroES-like"/>
    <property type="match status" value="1"/>
</dbReference>
<dbReference type="RefSeq" id="WP_134371301.1">
    <property type="nucleotide sequence ID" value="NZ_SOGN01000071.1"/>
</dbReference>
<dbReference type="InterPro" id="IPR011032">
    <property type="entry name" value="GroES-like_sf"/>
</dbReference>
<dbReference type="EMBL" id="SOGN01000071">
    <property type="protein sequence ID" value="TFC75817.1"/>
    <property type="molecule type" value="Genomic_DNA"/>
</dbReference>
<dbReference type="GO" id="GO:0016491">
    <property type="term" value="F:oxidoreductase activity"/>
    <property type="evidence" value="ECO:0007669"/>
    <property type="project" value="InterPro"/>
</dbReference>
<dbReference type="SUPFAM" id="SSF51735">
    <property type="entry name" value="NAD(P)-binding Rossmann-fold domains"/>
    <property type="match status" value="1"/>
</dbReference>
<dbReference type="InterPro" id="IPR013154">
    <property type="entry name" value="ADH-like_N"/>
</dbReference>
<proteinExistence type="predicted"/>
<organism evidence="2 3">
    <name type="scientific">Cryobacterium cheniae</name>
    <dbReference type="NCBI Taxonomy" id="1259262"/>
    <lineage>
        <taxon>Bacteria</taxon>
        <taxon>Bacillati</taxon>
        <taxon>Actinomycetota</taxon>
        <taxon>Actinomycetes</taxon>
        <taxon>Micrococcales</taxon>
        <taxon>Microbacteriaceae</taxon>
        <taxon>Cryobacterium</taxon>
    </lineage>
</organism>
<dbReference type="Proteomes" id="UP000298433">
    <property type="component" value="Unassembled WGS sequence"/>
</dbReference>
<dbReference type="PANTHER" id="PTHR44013">
    <property type="entry name" value="ZINC-TYPE ALCOHOL DEHYDROGENASE-LIKE PROTEIN C16A3.02C"/>
    <property type="match status" value="1"/>
</dbReference>
<dbReference type="CDD" id="cd08267">
    <property type="entry name" value="MDR1"/>
    <property type="match status" value="1"/>
</dbReference>
<reference evidence="2 3" key="1">
    <citation type="submission" date="2019-03" db="EMBL/GenBank/DDBJ databases">
        <title>Genomics of glacier-inhabiting Cryobacterium strains.</title>
        <authorList>
            <person name="Liu Q."/>
            <person name="Xin Y.-H."/>
        </authorList>
    </citation>
    <scope>NUCLEOTIDE SEQUENCE [LARGE SCALE GENOMIC DNA]</scope>
    <source>
        <strain evidence="2 3">TMT2-48-2</strain>
    </source>
</reference>
<dbReference type="Gene3D" id="3.40.50.720">
    <property type="entry name" value="NAD(P)-binding Rossmann-like Domain"/>
    <property type="match status" value="1"/>
</dbReference>
<protein>
    <submittedName>
        <fullName evidence="2">NAD(P)-dependent alcohol dehydrogenase</fullName>
    </submittedName>
</protein>
<evidence type="ECO:0000259" key="1">
    <source>
        <dbReference type="SMART" id="SM00829"/>
    </source>
</evidence>
<keyword evidence="3" id="KW-1185">Reference proteome</keyword>
<evidence type="ECO:0000313" key="2">
    <source>
        <dbReference type="EMBL" id="TFC75817.1"/>
    </source>
</evidence>
<dbReference type="OrthoDB" id="9790818at2"/>
<dbReference type="Pfam" id="PF13602">
    <property type="entry name" value="ADH_zinc_N_2"/>
    <property type="match status" value="1"/>
</dbReference>
<dbReference type="AlphaFoldDB" id="A0A4R8XH20"/>
<comment type="caution">
    <text evidence="2">The sequence shown here is derived from an EMBL/GenBank/DDBJ whole genome shotgun (WGS) entry which is preliminary data.</text>
</comment>
<accession>A0A4R8XH20</accession>
<dbReference type="PANTHER" id="PTHR44013:SF1">
    <property type="entry name" value="ZINC-TYPE ALCOHOL DEHYDROGENASE-LIKE PROTEIN C16A3.02C"/>
    <property type="match status" value="1"/>
</dbReference>
<feature type="domain" description="Enoyl reductase (ER)" evidence="1">
    <location>
        <begin position="10"/>
        <end position="320"/>
    </location>
</feature>
<sequence length="348" mass="36730">MKAITQHRYGGLDTLEYETVPRPVAAKDEVLIRVLGASINAADWLLLQGEPFVARLAFGLRRPKVSTRGRDVAGVIEAVGDNVRGFSVGEEVYAEVDAGSFAEYTVAHAKRLAHKPSRISFDQAAAVPIAATTALQGVRDVAKIKPGDKVLINGASGGVGSFAVQLAKAFGAEVTGVCSTANLEFVRTLGADHVIDYTAENFATGGARYDVIFDLVGNRSIAECRRALTRRGTLVLASGNGGRVLGPIRRMLAAMLLGMFVTQSLRPLSAAASGADLEVLRVLIDAGTITPPVDRSYPLAETPEAIRYFLEEHARGKVTITVTGLNNTKEWAASSSSATGAPCAAIRP</sequence>
<dbReference type="GO" id="GO:0008270">
    <property type="term" value="F:zinc ion binding"/>
    <property type="evidence" value="ECO:0007669"/>
    <property type="project" value="InterPro"/>
</dbReference>
<dbReference type="InterPro" id="IPR020843">
    <property type="entry name" value="ER"/>
</dbReference>